<feature type="signal peptide" evidence="2">
    <location>
        <begin position="1"/>
        <end position="23"/>
    </location>
</feature>
<comment type="caution">
    <text evidence="4">The sequence shown here is derived from an EMBL/GenBank/DDBJ whole genome shotgun (WGS) entry which is preliminary data.</text>
</comment>
<dbReference type="PANTHER" id="PTHR43308:SF5">
    <property type="entry name" value="S-LAYER PROTEIN _ PEPTIDOGLYCAN ENDO-BETA-N-ACETYLGLUCOSAMINIDASE"/>
    <property type="match status" value="1"/>
</dbReference>
<reference evidence="4" key="2">
    <citation type="journal article" date="2021" name="PeerJ">
        <title>Extensive microbial diversity within the chicken gut microbiome revealed by metagenomics and culture.</title>
        <authorList>
            <person name="Gilroy R."/>
            <person name="Ravi A."/>
            <person name="Getino M."/>
            <person name="Pursley I."/>
            <person name="Horton D.L."/>
            <person name="Alikhan N.F."/>
            <person name="Baker D."/>
            <person name="Gharbi K."/>
            <person name="Hall N."/>
            <person name="Watson M."/>
            <person name="Adriaenssens E.M."/>
            <person name="Foster-Nyarko E."/>
            <person name="Jarju S."/>
            <person name="Secka A."/>
            <person name="Antonio M."/>
            <person name="Oren A."/>
            <person name="Chaudhuri R.R."/>
            <person name="La Ragione R."/>
            <person name="Hildebrand F."/>
            <person name="Pallen M.J."/>
        </authorList>
    </citation>
    <scope>NUCLEOTIDE SEQUENCE</scope>
    <source>
        <strain evidence="4">2830</strain>
    </source>
</reference>
<dbReference type="AlphaFoldDB" id="A0A9D1HK05"/>
<proteinExistence type="predicted"/>
<dbReference type="PANTHER" id="PTHR43308">
    <property type="entry name" value="OUTER MEMBRANE PROTEIN ALPHA-RELATED"/>
    <property type="match status" value="1"/>
</dbReference>
<dbReference type="EMBL" id="DVMH01000025">
    <property type="protein sequence ID" value="HIU10587.1"/>
    <property type="molecule type" value="Genomic_DNA"/>
</dbReference>
<evidence type="ECO:0000256" key="2">
    <source>
        <dbReference type="SAM" id="SignalP"/>
    </source>
</evidence>
<dbReference type="Proteomes" id="UP000824124">
    <property type="component" value="Unassembled WGS sequence"/>
</dbReference>
<keyword evidence="1" id="KW-0677">Repeat</keyword>
<dbReference type="InterPro" id="IPR051465">
    <property type="entry name" value="Cell_Envelope_Struct_Comp"/>
</dbReference>
<evidence type="ECO:0000313" key="5">
    <source>
        <dbReference type="Proteomes" id="UP000824124"/>
    </source>
</evidence>
<organism evidence="4 5">
    <name type="scientific">Candidatus Avidehalobacter gallistercoris</name>
    <dbReference type="NCBI Taxonomy" id="2840694"/>
    <lineage>
        <taxon>Bacteria</taxon>
        <taxon>Bacillati</taxon>
        <taxon>Bacillota</taxon>
        <taxon>Clostridia</taxon>
        <taxon>Eubacteriales</taxon>
        <taxon>Peptococcaceae</taxon>
        <taxon>Peptococcaceae incertae sedis</taxon>
        <taxon>Candidatus Avidehalobacter</taxon>
    </lineage>
</organism>
<protein>
    <submittedName>
        <fullName evidence="4">S-layer homology domain-containing protein</fullName>
    </submittedName>
</protein>
<feature type="domain" description="SLH" evidence="3">
    <location>
        <begin position="23"/>
        <end position="86"/>
    </location>
</feature>
<evidence type="ECO:0000259" key="3">
    <source>
        <dbReference type="PROSITE" id="PS51272"/>
    </source>
</evidence>
<reference evidence="4" key="1">
    <citation type="submission" date="2020-10" db="EMBL/GenBank/DDBJ databases">
        <authorList>
            <person name="Gilroy R."/>
        </authorList>
    </citation>
    <scope>NUCLEOTIDE SEQUENCE</scope>
    <source>
        <strain evidence="4">2830</strain>
    </source>
</reference>
<feature type="non-terminal residue" evidence="4">
    <location>
        <position position="1006"/>
    </location>
</feature>
<feature type="domain" description="SLH" evidence="3">
    <location>
        <begin position="88"/>
        <end position="151"/>
    </location>
</feature>
<dbReference type="InterPro" id="IPR001119">
    <property type="entry name" value="SLH_dom"/>
</dbReference>
<evidence type="ECO:0000313" key="4">
    <source>
        <dbReference type="EMBL" id="HIU10587.1"/>
    </source>
</evidence>
<dbReference type="Pfam" id="PF00395">
    <property type="entry name" value="SLH"/>
    <property type="match status" value="2"/>
</dbReference>
<accession>A0A9D1HK05</accession>
<keyword evidence="2" id="KW-0732">Signal</keyword>
<sequence length="1006" mass="110292">MKKKLVVLLAVVMMFAFSASAYAVDFTDISEQPVTVQDAVAKTTALGIIEGYSDGTFGPEQNITRAEFAKIAVTAAGAKDTAAMLEKNASSFKDVKAGQWYTGWINASESLGIFQGDGNGNFRPNDSISNQEVITVLMRLLGYNDNLTGTWPVNYVTQANKDGILDNVTVVASAAAKRADVVVMLDDALDTDIVTYDKDTNEFVKKQTGISTSSYITLLEDSFKGSYLECDKFDAVDQVRDAAKEQLNWTVEYATSENKTADMSLIIDKDTEVSHNVDSLFDLEYHQGKVYFVEIDDKYYARFVEVESYTKLVSDQPKKDDNKIQVGKTNYNAIKDVTLSDNVKGGDKNSKYVLYFNDDDQVYMAISDMDYTEQTYWVKSVGTNSVKLVGSKNKTANMNDSDTLIWNGKEFIAPSELNVGDAIMEIAENDLYVIVNEANGKLTKQDTESKKLTIDGSAYKYDNLTFLDEDYEEAGVDPDEVFGNNVKFIMNKDNTIAGIMVDETSTGTKLYGIVTDGDSSKGTWSEGTLKSITIFTAEGKNVTYDFDDDLEETPKEKSMGKLIEYKLNKDGEIKSYNVVSTSLLDGDKEIEVKNNAYLVGNGNTVTLASNVVVFEVDADNKGKVDPTVVTRASVLAGGDFTPSEITIKVNTSDTKLKYCTYVLNNNGAAKALAYTTADGSKYNYGVVADALFSADGYDNALELVGDDNIYEGANNKPAATEDDAFIVYTLSGDNITVVDSYAKKTGIKTAGAREVDGYTNGLMTFKDNDAMVVKRDLGGKKDDNTGYPSTSMKVIMTDDETLVYVMNASTGEYEVGELSDIFKGAYVYVPVVDKDDFADVVLVDEYNNYTQITEDETYKVTLNEKGFAEGQKPSLSKGENVKYKEVVTLTIPAAAFTETGKEVTITVNGTEVEKTETGNYEQEFTITGDTTVTVERTTEDIVYTFNLDYKADHFVVAPTLSKNTAKYGDKVTLTIAEENFTDKEGGAVTIKVDGEEIEAPDSGDYT</sequence>
<name>A0A9D1HK05_9FIRM</name>
<feature type="chain" id="PRO_5039437606" evidence="2">
    <location>
        <begin position="24"/>
        <end position="1006"/>
    </location>
</feature>
<gene>
    <name evidence="4" type="ORF">IAB00_05015</name>
</gene>
<dbReference type="PROSITE" id="PS51272">
    <property type="entry name" value="SLH"/>
    <property type="match status" value="2"/>
</dbReference>
<evidence type="ECO:0000256" key="1">
    <source>
        <dbReference type="ARBA" id="ARBA00022737"/>
    </source>
</evidence>